<name>A0AC34R031_9BILA</name>
<accession>A0AC34R031</accession>
<reference evidence="2" key="1">
    <citation type="submission" date="2022-11" db="UniProtKB">
        <authorList>
            <consortium name="WormBaseParasite"/>
        </authorList>
    </citation>
    <scope>IDENTIFICATION</scope>
</reference>
<dbReference type="Proteomes" id="UP000887576">
    <property type="component" value="Unplaced"/>
</dbReference>
<organism evidence="1 2">
    <name type="scientific">Panagrolaimus sp. JU765</name>
    <dbReference type="NCBI Taxonomy" id="591449"/>
    <lineage>
        <taxon>Eukaryota</taxon>
        <taxon>Metazoa</taxon>
        <taxon>Ecdysozoa</taxon>
        <taxon>Nematoda</taxon>
        <taxon>Chromadorea</taxon>
        <taxon>Rhabditida</taxon>
        <taxon>Tylenchina</taxon>
        <taxon>Panagrolaimomorpha</taxon>
        <taxon>Panagrolaimoidea</taxon>
        <taxon>Panagrolaimidae</taxon>
        <taxon>Panagrolaimus</taxon>
    </lineage>
</organism>
<dbReference type="WBParaSite" id="JU765_v2.g2099.t1">
    <property type="protein sequence ID" value="JU765_v2.g2099.t1"/>
    <property type="gene ID" value="JU765_v2.g2099"/>
</dbReference>
<evidence type="ECO:0000313" key="2">
    <source>
        <dbReference type="WBParaSite" id="JU765_v2.g2099.t1"/>
    </source>
</evidence>
<proteinExistence type="predicted"/>
<protein>
    <submittedName>
        <fullName evidence="2">Pre-mRNA-splicing factor SPF27</fullName>
    </submittedName>
</protein>
<sequence>MAETNTAIDAIDESRFGVPDLEQVDPKDPQGTLKTLELFEAQLMFMDLRKHHLQLAQKYASGSLRQTSSALKYASDEIGRKATELKKETFEIHRERKREQTQLGKQIKDLEETWNEETERVNNLIKAIATKKSEIQKNIEDIEN</sequence>
<evidence type="ECO:0000313" key="1">
    <source>
        <dbReference type="Proteomes" id="UP000887576"/>
    </source>
</evidence>